<dbReference type="RefSeq" id="WP_166077737.1">
    <property type="nucleotide sequence ID" value="NZ_JAAJBT010000006.1"/>
</dbReference>
<keyword evidence="1" id="KW-0812">Transmembrane</keyword>
<name>A0ABX0I666_9FLAO</name>
<sequence length="186" mass="22164">MIQNPELENLINKQSKQSSKVIDFIFSSPYFVRSTEYDAIIKKYEEEIIFTNKDSNKFIYFVLTFITLIIGFKAIDDESNRYLFFIFLGIIVVVFWYNSTRKLNEIKISEKGIEIEETNYLWDQIYDYGFTIVPKHNTSDYYLEIFMQTGVKLSFGLYHFTEPDAIIETMNFFRNRYSSKFVSTNS</sequence>
<evidence type="ECO:0000256" key="1">
    <source>
        <dbReference type="SAM" id="Phobius"/>
    </source>
</evidence>
<feature type="transmembrane region" description="Helical" evidence="1">
    <location>
        <begin position="58"/>
        <end position="75"/>
    </location>
</feature>
<dbReference type="Proteomes" id="UP000800984">
    <property type="component" value="Unassembled WGS sequence"/>
</dbReference>
<organism evidence="2 3">
    <name type="scientific">Flavobacterium difficile</name>
    <dbReference type="NCBI Taxonomy" id="2709659"/>
    <lineage>
        <taxon>Bacteria</taxon>
        <taxon>Pseudomonadati</taxon>
        <taxon>Bacteroidota</taxon>
        <taxon>Flavobacteriia</taxon>
        <taxon>Flavobacteriales</taxon>
        <taxon>Flavobacteriaceae</taxon>
        <taxon>Flavobacterium</taxon>
    </lineage>
</organism>
<keyword evidence="1" id="KW-0472">Membrane</keyword>
<dbReference type="EMBL" id="JAAJBT010000006">
    <property type="protein sequence ID" value="NHM02617.1"/>
    <property type="molecule type" value="Genomic_DNA"/>
</dbReference>
<proteinExistence type="predicted"/>
<keyword evidence="1" id="KW-1133">Transmembrane helix</keyword>
<reference evidence="2 3" key="1">
    <citation type="submission" date="2020-02" db="EMBL/GenBank/DDBJ databases">
        <authorList>
            <person name="Chen W.-M."/>
        </authorList>
    </citation>
    <scope>NUCLEOTIDE SEQUENCE [LARGE SCALE GENOMIC DNA]</scope>
    <source>
        <strain evidence="2 3">KDG-16</strain>
    </source>
</reference>
<feature type="transmembrane region" description="Helical" evidence="1">
    <location>
        <begin position="81"/>
        <end position="98"/>
    </location>
</feature>
<evidence type="ECO:0000313" key="2">
    <source>
        <dbReference type="EMBL" id="NHM02617.1"/>
    </source>
</evidence>
<protein>
    <recommendedName>
        <fullName evidence="4">YcxB-like protein domain-containing protein</fullName>
    </recommendedName>
</protein>
<gene>
    <name evidence="2" type="ORF">G4D72_10920</name>
</gene>
<evidence type="ECO:0000313" key="3">
    <source>
        <dbReference type="Proteomes" id="UP000800984"/>
    </source>
</evidence>
<keyword evidence="3" id="KW-1185">Reference proteome</keyword>
<comment type="caution">
    <text evidence="2">The sequence shown here is derived from an EMBL/GenBank/DDBJ whole genome shotgun (WGS) entry which is preliminary data.</text>
</comment>
<evidence type="ECO:0008006" key="4">
    <source>
        <dbReference type="Google" id="ProtNLM"/>
    </source>
</evidence>
<accession>A0ABX0I666</accession>